<dbReference type="OrthoDB" id="2119228at2759"/>
<evidence type="ECO:0000256" key="1">
    <source>
        <dbReference type="SAM" id="MobiDB-lite"/>
    </source>
</evidence>
<dbReference type="Proteomes" id="UP000664859">
    <property type="component" value="Unassembled WGS sequence"/>
</dbReference>
<feature type="region of interest" description="Disordered" evidence="1">
    <location>
        <begin position="14"/>
        <end position="38"/>
    </location>
</feature>
<dbReference type="PANTHER" id="PTHR10623">
    <property type="entry name" value="MICROTUBULE-ASSOCIATED PROTEIN RP/EB FAMILY MEMBER"/>
    <property type="match status" value="1"/>
</dbReference>
<sequence length="155" mass="17518">MAATYGYRQHDHHRLEEQQQYDYQQQPQTRRSSEAQQTKIVGNGAKRWNTGEIVSFFNDLLQLDSADAASEPLANIKESSSGCYALQVLDAMYPGCFRLKDCVWGKRDEVLPYEIANNYRILLGGLQKAGVPHSIDMEGVTAGRASCVLEFNQWL</sequence>
<dbReference type="EMBL" id="JAFCMP010000125">
    <property type="protein sequence ID" value="KAG5185597.1"/>
    <property type="molecule type" value="Genomic_DNA"/>
</dbReference>
<feature type="non-terminal residue" evidence="2">
    <location>
        <position position="155"/>
    </location>
</feature>
<proteinExistence type="predicted"/>
<keyword evidence="3" id="KW-1185">Reference proteome</keyword>
<gene>
    <name evidence="2" type="ORF">JKP88DRAFT_180191</name>
</gene>
<name>A0A835Z162_9STRA</name>
<dbReference type="AlphaFoldDB" id="A0A835Z162"/>
<dbReference type="SUPFAM" id="SSF47576">
    <property type="entry name" value="Calponin-homology domain, CH-domain"/>
    <property type="match status" value="1"/>
</dbReference>
<organism evidence="2 3">
    <name type="scientific">Tribonema minus</name>
    <dbReference type="NCBI Taxonomy" id="303371"/>
    <lineage>
        <taxon>Eukaryota</taxon>
        <taxon>Sar</taxon>
        <taxon>Stramenopiles</taxon>
        <taxon>Ochrophyta</taxon>
        <taxon>PX clade</taxon>
        <taxon>Xanthophyceae</taxon>
        <taxon>Tribonematales</taxon>
        <taxon>Tribonemataceae</taxon>
        <taxon>Tribonema</taxon>
    </lineage>
</organism>
<dbReference type="InterPro" id="IPR036872">
    <property type="entry name" value="CH_dom_sf"/>
</dbReference>
<dbReference type="InterPro" id="IPR027328">
    <property type="entry name" value="MAPRE"/>
</dbReference>
<dbReference type="Gene3D" id="1.10.418.10">
    <property type="entry name" value="Calponin-like domain"/>
    <property type="match status" value="1"/>
</dbReference>
<dbReference type="GO" id="GO:0008017">
    <property type="term" value="F:microtubule binding"/>
    <property type="evidence" value="ECO:0007669"/>
    <property type="project" value="InterPro"/>
</dbReference>
<reference evidence="2" key="1">
    <citation type="submission" date="2021-02" db="EMBL/GenBank/DDBJ databases">
        <title>First Annotated Genome of the Yellow-green Alga Tribonema minus.</title>
        <authorList>
            <person name="Mahan K.M."/>
        </authorList>
    </citation>
    <scope>NUCLEOTIDE SEQUENCE</scope>
    <source>
        <strain evidence="2">UTEX B ZZ1240</strain>
    </source>
</reference>
<comment type="caution">
    <text evidence="2">The sequence shown here is derived from an EMBL/GenBank/DDBJ whole genome shotgun (WGS) entry which is preliminary data.</text>
</comment>
<evidence type="ECO:0000313" key="2">
    <source>
        <dbReference type="EMBL" id="KAG5185597.1"/>
    </source>
</evidence>
<protein>
    <recommendedName>
        <fullName evidence="4">Calponin-homology (CH) domain-containing protein</fullName>
    </recommendedName>
</protein>
<evidence type="ECO:0008006" key="4">
    <source>
        <dbReference type="Google" id="ProtNLM"/>
    </source>
</evidence>
<evidence type="ECO:0000313" key="3">
    <source>
        <dbReference type="Proteomes" id="UP000664859"/>
    </source>
</evidence>
<accession>A0A835Z162</accession>
<feature type="compositionally biased region" description="Low complexity" evidence="1">
    <location>
        <begin position="18"/>
        <end position="28"/>
    </location>
</feature>